<keyword evidence="11 13" id="KW-0539">Nucleus</keyword>
<gene>
    <name evidence="16" type="ORF">PBRASI_LOCUS1752</name>
</gene>
<dbReference type="GO" id="GO:0000333">
    <property type="term" value="C:telomerase catalytic core complex"/>
    <property type="evidence" value="ECO:0007669"/>
    <property type="project" value="TreeGrafter"/>
</dbReference>
<dbReference type="AlphaFoldDB" id="A0A9N8WJ22"/>
<dbReference type="InterPro" id="IPR000477">
    <property type="entry name" value="RT_dom"/>
</dbReference>
<evidence type="ECO:0000256" key="13">
    <source>
        <dbReference type="RuleBase" id="RU365061"/>
    </source>
</evidence>
<feature type="compositionally biased region" description="Basic and acidic residues" evidence="14">
    <location>
        <begin position="131"/>
        <end position="144"/>
    </location>
</feature>
<evidence type="ECO:0000256" key="11">
    <source>
        <dbReference type="ARBA" id="ARBA00023242"/>
    </source>
</evidence>
<dbReference type="GO" id="GO:0046872">
    <property type="term" value="F:metal ion binding"/>
    <property type="evidence" value="ECO:0007669"/>
    <property type="project" value="UniProtKB-KW"/>
</dbReference>
<keyword evidence="6 13" id="KW-0548">Nucleotidyltransferase</keyword>
<comment type="similarity">
    <text evidence="1 13">Belongs to the reverse transcriptase family. Telomerase subfamily.</text>
</comment>
<dbReference type="CDD" id="cd01648">
    <property type="entry name" value="TERT"/>
    <property type="match status" value="1"/>
</dbReference>
<comment type="function">
    <text evidence="13">Telomerase is a ribonucleoprotein enzyme essential for the replication of chromosome termini in most eukaryotes. It elongates telomeres. It is a reverse transcriptase that adds simple sequence repeats to chromosome ends by copying a template sequence within the RNA component of the enzyme.</text>
</comment>
<comment type="caution">
    <text evidence="16">The sequence shown here is derived from an EMBL/GenBank/DDBJ whole genome shotgun (WGS) entry which is preliminary data.</text>
</comment>
<dbReference type="GO" id="GO:0007004">
    <property type="term" value="P:telomere maintenance via telomerase"/>
    <property type="evidence" value="ECO:0007669"/>
    <property type="project" value="TreeGrafter"/>
</dbReference>
<keyword evidence="5 13" id="KW-0808">Transferase</keyword>
<dbReference type="SMART" id="SM00975">
    <property type="entry name" value="Telomerase_RBD"/>
    <property type="match status" value="1"/>
</dbReference>
<keyword evidence="7 13" id="KW-0479">Metal-binding</keyword>
<comment type="catalytic activity">
    <reaction evidence="12 13">
        <text>DNA(n) + a 2'-deoxyribonucleoside 5'-triphosphate = DNA(n+1) + diphosphate</text>
        <dbReference type="Rhea" id="RHEA:22508"/>
        <dbReference type="Rhea" id="RHEA-COMP:17339"/>
        <dbReference type="Rhea" id="RHEA-COMP:17340"/>
        <dbReference type="ChEBI" id="CHEBI:33019"/>
        <dbReference type="ChEBI" id="CHEBI:61560"/>
        <dbReference type="ChEBI" id="CHEBI:173112"/>
        <dbReference type="EC" id="2.7.7.49"/>
    </reaction>
</comment>
<evidence type="ECO:0000256" key="6">
    <source>
        <dbReference type="ARBA" id="ARBA00022695"/>
    </source>
</evidence>
<dbReference type="GO" id="GO:0003720">
    <property type="term" value="F:telomerase activity"/>
    <property type="evidence" value="ECO:0007669"/>
    <property type="project" value="InterPro"/>
</dbReference>
<dbReference type="GO" id="GO:0000781">
    <property type="term" value="C:chromosome, telomeric region"/>
    <property type="evidence" value="ECO:0007669"/>
    <property type="project" value="UniProtKB-SubCell"/>
</dbReference>
<protein>
    <recommendedName>
        <fullName evidence="3 13">Telomerase reverse transcriptase</fullName>
        <ecNumber evidence="2 13">2.7.7.49</ecNumber>
    </recommendedName>
    <alternativeName>
        <fullName evidence="13">Telomerase catalytic subunit</fullName>
    </alternativeName>
</protein>
<reference evidence="16" key="1">
    <citation type="submission" date="2021-06" db="EMBL/GenBank/DDBJ databases">
        <authorList>
            <person name="Kallberg Y."/>
            <person name="Tangrot J."/>
            <person name="Rosling A."/>
        </authorList>
    </citation>
    <scope>NUCLEOTIDE SEQUENCE</scope>
    <source>
        <strain evidence="16">BR232B</strain>
    </source>
</reference>
<dbReference type="InterPro" id="IPR049915">
    <property type="entry name" value="TERT_TEN"/>
</dbReference>
<evidence type="ECO:0000256" key="8">
    <source>
        <dbReference type="ARBA" id="ARBA00022842"/>
    </source>
</evidence>
<evidence type="ECO:0000256" key="2">
    <source>
        <dbReference type="ARBA" id="ARBA00012493"/>
    </source>
</evidence>
<dbReference type="PROSITE" id="PS50878">
    <property type="entry name" value="RT_POL"/>
    <property type="match status" value="1"/>
</dbReference>
<dbReference type="PANTHER" id="PTHR12066:SF0">
    <property type="entry name" value="TELOMERASE REVERSE TRANSCRIPTASE"/>
    <property type="match status" value="1"/>
</dbReference>
<evidence type="ECO:0000256" key="3">
    <source>
        <dbReference type="ARBA" id="ARBA00016182"/>
    </source>
</evidence>
<organism evidence="16 17">
    <name type="scientific">Paraglomus brasilianum</name>
    <dbReference type="NCBI Taxonomy" id="144538"/>
    <lineage>
        <taxon>Eukaryota</taxon>
        <taxon>Fungi</taxon>
        <taxon>Fungi incertae sedis</taxon>
        <taxon>Mucoromycota</taxon>
        <taxon>Glomeromycotina</taxon>
        <taxon>Glomeromycetes</taxon>
        <taxon>Paraglomerales</taxon>
        <taxon>Paraglomeraceae</taxon>
        <taxon>Paraglomus</taxon>
    </lineage>
</organism>
<proteinExistence type="inferred from homology"/>
<feature type="region of interest" description="Disordered" evidence="14">
    <location>
        <begin position="124"/>
        <end position="150"/>
    </location>
</feature>
<feature type="region of interest" description="Disordered" evidence="14">
    <location>
        <begin position="354"/>
        <end position="390"/>
    </location>
</feature>
<keyword evidence="9 13" id="KW-0779">Telomere</keyword>
<dbReference type="InterPro" id="IPR043502">
    <property type="entry name" value="DNA/RNA_pol_sf"/>
</dbReference>
<evidence type="ECO:0000256" key="1">
    <source>
        <dbReference type="ARBA" id="ARBA00008001"/>
    </source>
</evidence>
<keyword evidence="8 13" id="KW-0460">Magnesium</keyword>
<sequence>MGLLSVAEMKLFAPFIVVKAFSVIVDAMPSNEERMVYLSIKNYDVTHGYINPQLLASFTPIWKEKAIKNAVKEYATAPQMPVDLTLERFLEAMESSASTSLDTRRSSSHISVLTDDFLEELGISMTPKSRKQSDESAEHTRTDTEESQTAKVAMNMPKIHSSLILRRLFGDRITSLETYLHEVVGPDVCLVIKEDKEDYIRFLRDSYAFAYTKVEPTSESVERFGLPNLVDKVIEDSIMVGKTFLRNVLLNGYRQQRVGKEKITENFYPNSLVEYIKTSTSWQTLFRRIGAKFIEHLLKNAAIFIGLENGCFFQITGPPINHNLNATVRTNPAFSKKRGSAPEVAHITRKNVTKKRRLHEPKQDLDPDVSQQESIGKNLPEKSTIAESKSTDASIAAGNVYEKPTRTYTNLTFSPSALFYARARRTQKQIWIGLSFKHIFNRIVKMKKGGRKEYGATHVMRYIFPKQFGMPNVFDTVHQKGIVVNALGNTFYREADIMIAGEKPVPKHLVHIGKDIEKIINSHKSCPYPAFYDQCCPKKVAAFVHRVIRRLVPDTFWGGVENRNSIFEKIYKFICCGRNECTTLHEMLQGIKLKKCGWLVRAVQDQDAESASQKKRVVYFRHDVWEMITENKRMELMKSTYVEIPQDKLSEYEGKTLGYATLRLAPKVGGFRPITNLNMPVRRINGAPSQILNEKAPSPNNLLSDVFNILTLEKSRVLGDSYISGLGRAYEHLKAFKKRLTVSSALLYFAKVDIQACFDTINQNVLMDIVKDIVLKSEYYRDANVWLVRSTSDSITKHQIRRPSYADNFTQFSNVAHELAESRHNAIFVDDCIYYKKSTDKLLELLEEHVDDKYYKQHTGIPQGSIISTLLCSYFFNEMEREKLPFVRDEDSLLLRYIDDFLFISLDKGKAEEFLRVMFEGHSHYGCLVNKTKSITNFETEICGHKMGDGMVVEEPIGEHYQHDVLIHFRKLESNHLYIDIFFVRFLMVWCPDKYKDLGSEVRLFPICGHAMMHPGWQDIFVSLDLNTIQTVFLNLYQNYIVAAIKFRHYLQALRRSGYHSDEERVAEAIYYACEYPCVLKAGSPMFVPRFRKRQLKWLGTHAFLRVFKMIKRQYPCLVKNLKIVKHQYCREDVEVLYFASDINNSETLKTLLYGADIQNLTVDK</sequence>
<evidence type="ECO:0000256" key="10">
    <source>
        <dbReference type="ARBA" id="ARBA00022918"/>
    </source>
</evidence>
<dbReference type="Gene3D" id="3.30.70.2630">
    <property type="match status" value="1"/>
</dbReference>
<evidence type="ECO:0000256" key="12">
    <source>
        <dbReference type="ARBA" id="ARBA00048173"/>
    </source>
</evidence>
<evidence type="ECO:0000313" key="17">
    <source>
        <dbReference type="Proteomes" id="UP000789739"/>
    </source>
</evidence>
<accession>A0A9N8WJ22</accession>
<dbReference type="OrthoDB" id="289721at2759"/>
<dbReference type="PRINTS" id="PR01365">
    <property type="entry name" value="TELOMERASERT"/>
</dbReference>
<dbReference type="InterPro" id="IPR021891">
    <property type="entry name" value="Telomerase_RBD"/>
</dbReference>
<feature type="domain" description="Reverse transcriptase" evidence="15">
    <location>
        <begin position="646"/>
        <end position="947"/>
    </location>
</feature>
<evidence type="ECO:0000256" key="14">
    <source>
        <dbReference type="SAM" id="MobiDB-lite"/>
    </source>
</evidence>
<dbReference type="EMBL" id="CAJVPI010000121">
    <property type="protein sequence ID" value="CAG8484347.1"/>
    <property type="molecule type" value="Genomic_DNA"/>
</dbReference>
<evidence type="ECO:0000313" key="16">
    <source>
        <dbReference type="EMBL" id="CAG8484347.1"/>
    </source>
</evidence>
<dbReference type="PANTHER" id="PTHR12066">
    <property type="entry name" value="TELOMERASE REVERSE TRANSCRIPTASE"/>
    <property type="match status" value="1"/>
</dbReference>
<evidence type="ECO:0000256" key="9">
    <source>
        <dbReference type="ARBA" id="ARBA00022895"/>
    </source>
</evidence>
<dbReference type="InterPro" id="IPR003545">
    <property type="entry name" value="Telomerase_RT"/>
</dbReference>
<evidence type="ECO:0000256" key="4">
    <source>
        <dbReference type="ARBA" id="ARBA00022454"/>
    </source>
</evidence>
<dbReference type="Pfam" id="PF12009">
    <property type="entry name" value="Telomerase_RBD"/>
    <property type="match status" value="1"/>
</dbReference>
<keyword evidence="17" id="KW-1185">Reference proteome</keyword>
<name>A0A9N8WJ22_9GLOM</name>
<dbReference type="Proteomes" id="UP000789739">
    <property type="component" value="Unassembled WGS sequence"/>
</dbReference>
<keyword evidence="10 13" id="KW-0695">RNA-directed DNA polymerase</keyword>
<dbReference type="Pfam" id="PF00078">
    <property type="entry name" value="RVT_1"/>
    <property type="match status" value="1"/>
</dbReference>
<dbReference type="SUPFAM" id="SSF56672">
    <property type="entry name" value="DNA/RNA polymerases"/>
    <property type="match status" value="1"/>
</dbReference>
<comment type="subcellular location">
    <subcellularLocation>
        <location evidence="13">Nucleus</location>
    </subcellularLocation>
    <subcellularLocation>
        <location evidence="13">Chromosome</location>
        <location evidence="13">Telomere</location>
    </subcellularLocation>
</comment>
<dbReference type="Gene3D" id="1.10.132.70">
    <property type="match status" value="1"/>
</dbReference>
<dbReference type="Gene3D" id="1.10.357.90">
    <property type="match status" value="1"/>
</dbReference>
<dbReference type="Pfam" id="PF11474">
    <property type="entry name" value="TEN_TERT"/>
    <property type="match status" value="1"/>
</dbReference>
<evidence type="ECO:0000256" key="7">
    <source>
        <dbReference type="ARBA" id="ARBA00022723"/>
    </source>
</evidence>
<dbReference type="GO" id="GO:0070034">
    <property type="term" value="F:telomerase RNA binding"/>
    <property type="evidence" value="ECO:0007669"/>
    <property type="project" value="TreeGrafter"/>
</dbReference>
<dbReference type="EC" id="2.7.7.49" evidence="2 13"/>
<keyword evidence="4 13" id="KW-0158">Chromosome</keyword>
<evidence type="ECO:0000259" key="15">
    <source>
        <dbReference type="PROSITE" id="PS50878"/>
    </source>
</evidence>
<evidence type="ECO:0000256" key="5">
    <source>
        <dbReference type="ARBA" id="ARBA00022679"/>
    </source>
</evidence>
<dbReference type="GO" id="GO:0042162">
    <property type="term" value="F:telomeric DNA binding"/>
    <property type="evidence" value="ECO:0007669"/>
    <property type="project" value="TreeGrafter"/>
</dbReference>